<reference evidence="3" key="1">
    <citation type="submission" date="2017-09" db="EMBL/GenBank/DDBJ databases">
        <title>Depth-based differentiation of microbial function through sediment-hosted aquifers and enrichment of novel symbionts in the deep terrestrial subsurface.</title>
        <authorList>
            <person name="Probst A.J."/>
            <person name="Ladd B."/>
            <person name="Jarett J.K."/>
            <person name="Geller-Mcgrath D.E."/>
            <person name="Sieber C.M.K."/>
            <person name="Emerson J.B."/>
            <person name="Anantharaman K."/>
            <person name="Thomas B.C."/>
            <person name="Malmstrom R."/>
            <person name="Stieglmeier M."/>
            <person name="Klingl A."/>
            <person name="Woyke T."/>
            <person name="Ryan C.M."/>
            <person name="Banfield J.F."/>
        </authorList>
    </citation>
    <scope>NUCLEOTIDE SEQUENCE [LARGE SCALE GENOMIC DNA]</scope>
</reference>
<gene>
    <name evidence="2" type="ORF">COS61_01510</name>
</gene>
<comment type="caution">
    <text evidence="2">The sequence shown here is derived from an EMBL/GenBank/DDBJ whole genome shotgun (WGS) entry which is preliminary data.</text>
</comment>
<keyword evidence="1" id="KW-0812">Transmembrane</keyword>
<evidence type="ECO:0008006" key="4">
    <source>
        <dbReference type="Google" id="ProtNLM"/>
    </source>
</evidence>
<proteinExistence type="predicted"/>
<keyword evidence="1" id="KW-0472">Membrane</keyword>
<evidence type="ECO:0000313" key="2">
    <source>
        <dbReference type="EMBL" id="PIU98420.1"/>
    </source>
</evidence>
<dbReference type="EMBL" id="PEVJ01000035">
    <property type="protein sequence ID" value="PIU98420.1"/>
    <property type="molecule type" value="Genomic_DNA"/>
</dbReference>
<sequence length="194" mass="21748">MIGREKSLNFMVLNITKSVNKNTDDKSFKAGYLIIEMMIGISIAVVGLLGILTLLSRSMSLNRVLSEQFIASYLAAEGIEITKNLIDANIIQSNPWNEGFTNGSFEADYTSLSLASNQNQPILFDSANNFYSYQSGNPTPFTRIINIEFINIELIDSSFIGSEEMKVNSIVRWTTRGGGKFEVNLEDHFLNWRP</sequence>
<feature type="transmembrane region" description="Helical" evidence="1">
    <location>
        <begin position="30"/>
        <end position="55"/>
    </location>
</feature>
<keyword evidence="1" id="KW-1133">Transmembrane helix</keyword>
<evidence type="ECO:0000256" key="1">
    <source>
        <dbReference type="SAM" id="Phobius"/>
    </source>
</evidence>
<name>A0A2M7B5Q6_9BACT</name>
<organism evidence="2 3">
    <name type="scientific">Candidatus Wolfebacteria bacterium CG03_land_8_20_14_0_80_40_12</name>
    <dbReference type="NCBI Taxonomy" id="1975069"/>
    <lineage>
        <taxon>Bacteria</taxon>
        <taxon>Candidatus Wolfeibacteriota</taxon>
    </lineage>
</organism>
<dbReference type="Proteomes" id="UP000228949">
    <property type="component" value="Unassembled WGS sequence"/>
</dbReference>
<accession>A0A2M7B5Q6</accession>
<protein>
    <recommendedName>
        <fullName evidence="4">Type 4 fimbrial biogenesis protein PilX N-terminal domain-containing protein</fullName>
    </recommendedName>
</protein>
<evidence type="ECO:0000313" key="3">
    <source>
        <dbReference type="Proteomes" id="UP000228949"/>
    </source>
</evidence>
<dbReference type="AlphaFoldDB" id="A0A2M7B5Q6"/>